<organism evidence="2 3">
    <name type="scientific">Mucilaginibacter sabulilitoris</name>
    <dbReference type="NCBI Taxonomy" id="1173583"/>
    <lineage>
        <taxon>Bacteria</taxon>
        <taxon>Pseudomonadati</taxon>
        <taxon>Bacteroidota</taxon>
        <taxon>Sphingobacteriia</taxon>
        <taxon>Sphingobacteriales</taxon>
        <taxon>Sphingobacteriaceae</taxon>
        <taxon>Mucilaginibacter</taxon>
    </lineage>
</organism>
<evidence type="ECO:0000313" key="2">
    <source>
        <dbReference type="EMBL" id="WPU92594.1"/>
    </source>
</evidence>
<dbReference type="EMBL" id="CP139558">
    <property type="protein sequence ID" value="WPU92594.1"/>
    <property type="molecule type" value="Genomic_DNA"/>
</dbReference>
<sequence length="168" mass="19760">MKKIILGMLAGCFILAASVAETKAQVHVNVNVGLWNPPAEYSGVNYYYLPDVESYYYVPTHKYVYLDGGRWVFRSALPPRYSTYNIQTGYKVAVNRPRAYTYYNTDRARYARYRGTHDRQVIIRDHYIVHNNTRVINRTHYVRPRTKVVHRTVVVHHDNGKHKGHHKH</sequence>
<dbReference type="Proteomes" id="UP001324380">
    <property type="component" value="Chromosome"/>
</dbReference>
<keyword evidence="3" id="KW-1185">Reference proteome</keyword>
<evidence type="ECO:0000313" key="3">
    <source>
        <dbReference type="Proteomes" id="UP001324380"/>
    </source>
</evidence>
<feature type="signal peptide" evidence="1">
    <location>
        <begin position="1"/>
        <end position="19"/>
    </location>
</feature>
<reference evidence="2 3" key="1">
    <citation type="submission" date="2023-11" db="EMBL/GenBank/DDBJ databases">
        <title>Analysis of the Genomes of Mucilaginibacter gossypii cycad 4 and M. sabulilitoris SNA2: microbes with the potential for plant growth promotion.</title>
        <authorList>
            <person name="Hirsch A.M."/>
            <person name="Humm E."/>
            <person name="Rubbi M."/>
            <person name="Del Vecchio G."/>
            <person name="Ha S.M."/>
            <person name="Pellegrini M."/>
            <person name="Gunsalus R.P."/>
        </authorList>
    </citation>
    <scope>NUCLEOTIDE SEQUENCE [LARGE SCALE GENOMIC DNA]</scope>
    <source>
        <strain evidence="2 3">SNA2</strain>
    </source>
</reference>
<feature type="chain" id="PRO_5046842141" description="YXWGXW repeat-containing protein" evidence="1">
    <location>
        <begin position="20"/>
        <end position="168"/>
    </location>
</feature>
<evidence type="ECO:0000256" key="1">
    <source>
        <dbReference type="SAM" id="SignalP"/>
    </source>
</evidence>
<protein>
    <recommendedName>
        <fullName evidence="4">YXWGXW repeat-containing protein</fullName>
    </recommendedName>
</protein>
<keyword evidence="1" id="KW-0732">Signal</keyword>
<accession>A0ABZ0THE3</accession>
<evidence type="ECO:0008006" key="4">
    <source>
        <dbReference type="Google" id="ProtNLM"/>
    </source>
</evidence>
<proteinExistence type="predicted"/>
<dbReference type="RefSeq" id="WP_321561754.1">
    <property type="nucleotide sequence ID" value="NZ_CP139558.1"/>
</dbReference>
<name>A0ABZ0THE3_9SPHI</name>
<gene>
    <name evidence="2" type="ORF">SNE25_25040</name>
</gene>